<organism evidence="1 2">
    <name type="scientific">Cichorium intybus</name>
    <name type="common">Chicory</name>
    <dbReference type="NCBI Taxonomy" id="13427"/>
    <lineage>
        <taxon>Eukaryota</taxon>
        <taxon>Viridiplantae</taxon>
        <taxon>Streptophyta</taxon>
        <taxon>Embryophyta</taxon>
        <taxon>Tracheophyta</taxon>
        <taxon>Spermatophyta</taxon>
        <taxon>Magnoliopsida</taxon>
        <taxon>eudicotyledons</taxon>
        <taxon>Gunneridae</taxon>
        <taxon>Pentapetalae</taxon>
        <taxon>asterids</taxon>
        <taxon>campanulids</taxon>
        <taxon>Asterales</taxon>
        <taxon>Asteraceae</taxon>
        <taxon>Cichorioideae</taxon>
        <taxon>Cichorieae</taxon>
        <taxon>Cichoriinae</taxon>
        <taxon>Cichorium</taxon>
    </lineage>
</organism>
<sequence>MQQILNRNVSCFKGFKRRLSLCLACRIHERDEFVTVLLCGTSGCGKSTLSALLATRLGITTVISTDSIRHMMRSFVDEKQNPLLRSSTYHAGTKAPQVFLATHITYTDGLAVYRFLNSTRNPMAYITRPSTKLDTKSAPFMAAFSSKGPNTVTPEILMVI</sequence>
<protein>
    <submittedName>
        <fullName evidence="1">Uncharacterized protein</fullName>
    </submittedName>
</protein>
<gene>
    <name evidence="1" type="ORF">L2E82_16275</name>
</gene>
<keyword evidence="2" id="KW-1185">Reference proteome</keyword>
<evidence type="ECO:0000313" key="2">
    <source>
        <dbReference type="Proteomes" id="UP001055811"/>
    </source>
</evidence>
<proteinExistence type="predicted"/>
<reference evidence="2" key="1">
    <citation type="journal article" date="2022" name="Mol. Ecol. Resour.">
        <title>The genomes of chicory, endive, great burdock and yacon provide insights into Asteraceae palaeo-polyploidization history and plant inulin production.</title>
        <authorList>
            <person name="Fan W."/>
            <person name="Wang S."/>
            <person name="Wang H."/>
            <person name="Wang A."/>
            <person name="Jiang F."/>
            <person name="Liu H."/>
            <person name="Zhao H."/>
            <person name="Xu D."/>
            <person name="Zhang Y."/>
        </authorList>
    </citation>
    <scope>NUCLEOTIDE SEQUENCE [LARGE SCALE GENOMIC DNA]</scope>
    <source>
        <strain evidence="2">cv. Punajuju</strain>
    </source>
</reference>
<dbReference type="EMBL" id="CM042011">
    <property type="protein sequence ID" value="KAI3766223.1"/>
    <property type="molecule type" value="Genomic_DNA"/>
</dbReference>
<reference evidence="1 2" key="2">
    <citation type="journal article" date="2022" name="Mol. Ecol. Resour.">
        <title>The genomes of chicory, endive, great burdock and yacon provide insights into Asteraceae paleo-polyploidization history and plant inulin production.</title>
        <authorList>
            <person name="Fan W."/>
            <person name="Wang S."/>
            <person name="Wang H."/>
            <person name="Wang A."/>
            <person name="Jiang F."/>
            <person name="Liu H."/>
            <person name="Zhao H."/>
            <person name="Xu D."/>
            <person name="Zhang Y."/>
        </authorList>
    </citation>
    <scope>NUCLEOTIDE SEQUENCE [LARGE SCALE GENOMIC DNA]</scope>
    <source>
        <strain evidence="2">cv. Punajuju</strain>
        <tissue evidence="1">Leaves</tissue>
    </source>
</reference>
<comment type="caution">
    <text evidence="1">The sequence shown here is derived from an EMBL/GenBank/DDBJ whole genome shotgun (WGS) entry which is preliminary data.</text>
</comment>
<evidence type="ECO:0000313" key="1">
    <source>
        <dbReference type="EMBL" id="KAI3766223.1"/>
    </source>
</evidence>
<accession>A0ACB9F4F1</accession>
<name>A0ACB9F4F1_CICIN</name>
<dbReference type="Proteomes" id="UP001055811">
    <property type="component" value="Linkage Group LG03"/>
</dbReference>